<feature type="transmembrane region" description="Helical" evidence="8">
    <location>
        <begin position="96"/>
        <end position="120"/>
    </location>
</feature>
<evidence type="ECO:0000256" key="4">
    <source>
        <dbReference type="ARBA" id="ARBA00022475"/>
    </source>
</evidence>
<evidence type="ECO:0008006" key="11">
    <source>
        <dbReference type="Google" id="ProtNLM"/>
    </source>
</evidence>
<dbReference type="Proteomes" id="UP000323300">
    <property type="component" value="Unassembled WGS sequence"/>
</dbReference>
<dbReference type="GO" id="GO:0055085">
    <property type="term" value="P:transmembrane transport"/>
    <property type="evidence" value="ECO:0007669"/>
    <property type="project" value="InterPro"/>
</dbReference>
<reference evidence="9 10" key="1">
    <citation type="submission" date="2016-10" db="EMBL/GenBank/DDBJ databases">
        <authorList>
            <person name="Varghese N."/>
            <person name="Submissions S."/>
        </authorList>
    </citation>
    <scope>NUCLEOTIDE SEQUENCE [LARGE SCALE GENOMIC DNA]</scope>
    <source>
        <strain evidence="9 10">DSM 21822</strain>
    </source>
</reference>
<feature type="transmembrane region" description="Helical" evidence="8">
    <location>
        <begin position="126"/>
        <end position="149"/>
    </location>
</feature>
<dbReference type="GO" id="GO:0005886">
    <property type="term" value="C:plasma membrane"/>
    <property type="evidence" value="ECO:0007669"/>
    <property type="project" value="UniProtKB-SubCell"/>
</dbReference>
<dbReference type="RefSeq" id="WP_149757333.1">
    <property type="nucleotide sequence ID" value="NZ_BSPE01000002.1"/>
</dbReference>
<keyword evidence="6 8" id="KW-1133">Transmembrane helix</keyword>
<accession>A0A1I3V458</accession>
<feature type="transmembrane region" description="Helical" evidence="8">
    <location>
        <begin position="34"/>
        <end position="51"/>
    </location>
</feature>
<gene>
    <name evidence="9" type="ORF">SAMN04488498_101179</name>
</gene>
<evidence type="ECO:0000256" key="8">
    <source>
        <dbReference type="SAM" id="Phobius"/>
    </source>
</evidence>
<dbReference type="PANTHER" id="PTHR36838:SF3">
    <property type="entry name" value="TRANSPORTER AUXIN EFFLUX CARRIER EC FAMILY"/>
    <property type="match status" value="1"/>
</dbReference>
<keyword evidence="4" id="KW-1003">Cell membrane</keyword>
<keyword evidence="3" id="KW-0813">Transport</keyword>
<feature type="transmembrane region" description="Helical" evidence="8">
    <location>
        <begin position="295"/>
        <end position="315"/>
    </location>
</feature>
<feature type="transmembrane region" description="Helical" evidence="8">
    <location>
        <begin position="6"/>
        <end position="27"/>
    </location>
</feature>
<dbReference type="PANTHER" id="PTHR36838">
    <property type="entry name" value="AUXIN EFFLUX CARRIER FAMILY PROTEIN"/>
    <property type="match status" value="1"/>
</dbReference>
<evidence type="ECO:0000256" key="1">
    <source>
        <dbReference type="ARBA" id="ARBA00004651"/>
    </source>
</evidence>
<evidence type="ECO:0000256" key="5">
    <source>
        <dbReference type="ARBA" id="ARBA00022692"/>
    </source>
</evidence>
<dbReference type="AlphaFoldDB" id="A0A1I3V458"/>
<evidence type="ECO:0000313" key="10">
    <source>
        <dbReference type="Proteomes" id="UP000323300"/>
    </source>
</evidence>
<evidence type="ECO:0000256" key="6">
    <source>
        <dbReference type="ARBA" id="ARBA00022989"/>
    </source>
</evidence>
<name>A0A1I3V458_9HYPH</name>
<proteinExistence type="inferred from homology"/>
<evidence type="ECO:0000313" key="9">
    <source>
        <dbReference type="EMBL" id="SFJ89910.1"/>
    </source>
</evidence>
<dbReference type="InterPro" id="IPR038770">
    <property type="entry name" value="Na+/solute_symporter_sf"/>
</dbReference>
<keyword evidence="10" id="KW-1185">Reference proteome</keyword>
<feature type="transmembrane region" description="Helical" evidence="8">
    <location>
        <begin position="63"/>
        <end position="84"/>
    </location>
</feature>
<evidence type="ECO:0000256" key="3">
    <source>
        <dbReference type="ARBA" id="ARBA00022448"/>
    </source>
</evidence>
<evidence type="ECO:0000256" key="2">
    <source>
        <dbReference type="ARBA" id="ARBA00010145"/>
    </source>
</evidence>
<dbReference type="Pfam" id="PF03547">
    <property type="entry name" value="Mem_trans"/>
    <property type="match status" value="1"/>
</dbReference>
<protein>
    <recommendedName>
        <fullName evidence="11">AEC family transporter</fullName>
    </recommendedName>
</protein>
<sequence length="316" mass="33010">MSPLIETVLFVFGLVALGYLAGLTGYLKTEVGDALSAFAVGVALPLLLFRTMVNADFHGTAPWALWATYFTAVIVAWTAGHLTITRIFGRDGQAGVVGGVATSFSNLVLLGAPFMLGVFGPQGFEILSLIIAVHLPTMLMASIILFEVFGRRKNGGVHLSAMIRDFLRKIGANPLVIGIVCGWLWRATGIALPNLAEHFVDALADIAAPLALFAMGLGLRKFGISGHVAPAVVLSFMKLFLMPAVALGMAWLLGLPPLPAKVAVAAAALPSGVNSYLIATQFGTGQALASNQMTIATAFAVVSTAFWLAVGQAVFG</sequence>
<keyword evidence="5 8" id="KW-0812">Transmembrane</keyword>
<feature type="transmembrane region" description="Helical" evidence="8">
    <location>
        <begin position="170"/>
        <end position="187"/>
    </location>
</feature>
<dbReference type="Gene3D" id="1.20.1530.20">
    <property type="match status" value="1"/>
</dbReference>
<keyword evidence="7 8" id="KW-0472">Membrane</keyword>
<dbReference type="EMBL" id="FOSL01000001">
    <property type="protein sequence ID" value="SFJ89910.1"/>
    <property type="molecule type" value="Genomic_DNA"/>
</dbReference>
<feature type="transmembrane region" description="Helical" evidence="8">
    <location>
        <begin position="231"/>
        <end position="254"/>
    </location>
</feature>
<comment type="subcellular location">
    <subcellularLocation>
        <location evidence="1">Cell membrane</location>
        <topology evidence="1">Multi-pass membrane protein</topology>
    </subcellularLocation>
</comment>
<evidence type="ECO:0000256" key="7">
    <source>
        <dbReference type="ARBA" id="ARBA00023136"/>
    </source>
</evidence>
<dbReference type="InterPro" id="IPR004776">
    <property type="entry name" value="Mem_transp_PIN-like"/>
</dbReference>
<feature type="transmembrane region" description="Helical" evidence="8">
    <location>
        <begin position="199"/>
        <end position="219"/>
    </location>
</feature>
<dbReference type="OrthoDB" id="9810457at2"/>
<organism evidence="9 10">
    <name type="scientific">Neomesorhizobium albiziae</name>
    <dbReference type="NCBI Taxonomy" id="335020"/>
    <lineage>
        <taxon>Bacteria</taxon>
        <taxon>Pseudomonadati</taxon>
        <taxon>Pseudomonadota</taxon>
        <taxon>Alphaproteobacteria</taxon>
        <taxon>Hyphomicrobiales</taxon>
        <taxon>Phyllobacteriaceae</taxon>
        <taxon>Neomesorhizobium</taxon>
    </lineage>
</organism>
<comment type="similarity">
    <text evidence="2">Belongs to the auxin efflux carrier (TC 2.A.69) family.</text>
</comment>